<comment type="caution">
    <text evidence="1">The sequence shown here is derived from an EMBL/GenBank/DDBJ whole genome shotgun (WGS) entry which is preliminary data.</text>
</comment>
<evidence type="ECO:0000313" key="1">
    <source>
        <dbReference type="EMBL" id="KAB1158825.1"/>
    </source>
</evidence>
<sequence>MIKFKSLFKPKEKKIVTDQFSNSIQLIINQIDKIDSDIDDDSFYDIIQKNTSNNFETDEAYIFLPIVFMRIWLPQVRWKDEYIERFTNGSETIQKYNSNNAFIKINKVVNLYFNNSPKRNTVIQIAGKSAEFNAINQLLTDGGEIEDIKLTTTTILR</sequence>
<keyword evidence="2" id="KW-1185">Reference proteome</keyword>
<reference evidence="1 2" key="1">
    <citation type="submission" date="2019-09" db="EMBL/GenBank/DDBJ databases">
        <authorList>
            <person name="Cao W.R."/>
        </authorList>
    </citation>
    <scope>NUCLEOTIDE SEQUENCE [LARGE SCALE GENOMIC DNA]</scope>
    <source>
        <strain evidence="2">a4</strain>
    </source>
</reference>
<organism evidence="1 2">
    <name type="scientific">Tenacibaculum aiptasiae</name>
    <dbReference type="NCBI Taxonomy" id="426481"/>
    <lineage>
        <taxon>Bacteria</taxon>
        <taxon>Pseudomonadati</taxon>
        <taxon>Bacteroidota</taxon>
        <taxon>Flavobacteriia</taxon>
        <taxon>Flavobacteriales</taxon>
        <taxon>Flavobacteriaceae</taxon>
        <taxon>Tenacibaculum</taxon>
    </lineage>
</organism>
<protein>
    <submittedName>
        <fullName evidence="1">Uncharacterized protein</fullName>
    </submittedName>
</protein>
<proteinExistence type="predicted"/>
<dbReference type="Proteomes" id="UP000467305">
    <property type="component" value="Unassembled WGS sequence"/>
</dbReference>
<dbReference type="OrthoDB" id="678041at2"/>
<dbReference type="AlphaFoldDB" id="A0A7J5AMW8"/>
<dbReference type="RefSeq" id="WP_150899308.1">
    <property type="nucleotide sequence ID" value="NZ_WAAU01000011.1"/>
</dbReference>
<evidence type="ECO:0000313" key="2">
    <source>
        <dbReference type="Proteomes" id="UP000467305"/>
    </source>
</evidence>
<accession>A0A7J5AMW8</accession>
<gene>
    <name evidence="1" type="ORF">F7018_06885</name>
</gene>
<dbReference type="EMBL" id="WAAU01000011">
    <property type="protein sequence ID" value="KAB1158825.1"/>
    <property type="molecule type" value="Genomic_DNA"/>
</dbReference>
<name>A0A7J5AMW8_9FLAO</name>